<dbReference type="Gene3D" id="3.40.50.12780">
    <property type="entry name" value="N-terminal domain of ligase-like"/>
    <property type="match status" value="1"/>
</dbReference>
<dbReference type="InterPro" id="IPR020845">
    <property type="entry name" value="AMP-binding_CS"/>
</dbReference>
<dbReference type="PANTHER" id="PTHR24096:SF295">
    <property type="entry name" value="ACETYL-COA SYNTHETASE-LIKE PROTEIN"/>
    <property type="match status" value="1"/>
</dbReference>
<dbReference type="Proteomes" id="UP000775872">
    <property type="component" value="Unassembled WGS sequence"/>
</dbReference>
<evidence type="ECO:0000259" key="3">
    <source>
        <dbReference type="Pfam" id="PF00501"/>
    </source>
</evidence>
<dbReference type="Gene3D" id="3.30.300.30">
    <property type="match status" value="1"/>
</dbReference>
<proteinExistence type="predicted"/>
<keyword evidence="2" id="KW-0472">Membrane</keyword>
<feature type="domain" description="AMP-binding enzyme C-terminal" evidence="4">
    <location>
        <begin position="536"/>
        <end position="619"/>
    </location>
</feature>
<comment type="caution">
    <text evidence="5">The sequence shown here is derived from an EMBL/GenBank/DDBJ whole genome shotgun (WGS) entry which is preliminary data.</text>
</comment>
<organism evidence="5 6">
    <name type="scientific">Clonostachys solani</name>
    <dbReference type="NCBI Taxonomy" id="160281"/>
    <lineage>
        <taxon>Eukaryota</taxon>
        <taxon>Fungi</taxon>
        <taxon>Dikarya</taxon>
        <taxon>Ascomycota</taxon>
        <taxon>Pezizomycotina</taxon>
        <taxon>Sordariomycetes</taxon>
        <taxon>Hypocreomycetidae</taxon>
        <taxon>Hypocreales</taxon>
        <taxon>Bionectriaceae</taxon>
        <taxon>Clonostachys</taxon>
    </lineage>
</organism>
<feature type="region of interest" description="Disordered" evidence="1">
    <location>
        <begin position="203"/>
        <end position="224"/>
    </location>
</feature>
<dbReference type="InterPro" id="IPR000873">
    <property type="entry name" value="AMP-dep_synth/lig_dom"/>
</dbReference>
<keyword evidence="2" id="KW-0812">Transmembrane</keyword>
<dbReference type="PANTHER" id="PTHR24096">
    <property type="entry name" value="LONG-CHAIN-FATTY-ACID--COA LIGASE"/>
    <property type="match status" value="1"/>
</dbReference>
<sequence>MTGAAAWTGRGAPTVAFASANTFSWLFSNPFEEESDFTPSQQRVPRVEDGRPLFVDEANVFGSAGHILTKAQLRRDALSLASSLQSLHGLDPHDLQSLPPSPNCHRPEVAPVVLIQLPNCLPFPSLLLGTLAASLTATLVSPALASREIGWILQTARPRVIITSTVCLPAMQAAIRSQKDRLFFDSVTVYTVDVAGETYPSPVPIAEKQEKEKGKDKNKETKNSWRKLLTASRHHVSTPGRFNPATRAALILWSSGTSGRSKGVLLSHQSLNFSVTSLWHDADFYLRQRQRWLGFVPFFHVYGLLNLLLLAVPTGSTVYTLPAFKLETVLAAIPRLQITYLVLAPPVAVSLAKSPLVEPYAQRDSRGRNRFSSVIAGVTGGAPLGHDIIAQVFARLGFRIRMGYGLTEAGNVACQPGLSEKDLHSQRDDSGQPHWGVEVMIATHVPGERGLVPAEIGEPGEVLTRSPGLMMTYMPVGGLFSREQLSGPSPTAEALTPHGWLRTGDVGTINLDGSIRLTDRIKELIKVRGFQVPPAEIEAVLCSSEEVTDAGVAAVYDAERATEWPRAFVVAAVKAQTHSELKALAHRLRDLVEAHTARYKRLRGGIVFVDQIPKSPSGKILRRMMKEGQVTGVEFQVYEPTGAPSKL</sequence>
<dbReference type="Pfam" id="PF13193">
    <property type="entry name" value="AMP-binding_C"/>
    <property type="match status" value="1"/>
</dbReference>
<reference evidence="5" key="1">
    <citation type="submission" date="2021-10" db="EMBL/GenBank/DDBJ databases">
        <authorList>
            <person name="Piombo E."/>
        </authorList>
    </citation>
    <scope>NUCLEOTIDE SEQUENCE</scope>
</reference>
<protein>
    <submittedName>
        <fullName evidence="5">Uncharacterized protein</fullName>
    </submittedName>
</protein>
<evidence type="ECO:0000313" key="5">
    <source>
        <dbReference type="EMBL" id="CAH0052537.1"/>
    </source>
</evidence>
<dbReference type="GO" id="GO:0019748">
    <property type="term" value="P:secondary metabolic process"/>
    <property type="evidence" value="ECO:0007669"/>
    <property type="project" value="TreeGrafter"/>
</dbReference>
<dbReference type="OrthoDB" id="6509636at2759"/>
<keyword evidence="6" id="KW-1185">Reference proteome</keyword>
<feature type="transmembrane region" description="Helical" evidence="2">
    <location>
        <begin position="292"/>
        <end position="312"/>
    </location>
</feature>
<dbReference type="AlphaFoldDB" id="A0A9P0EKD8"/>
<dbReference type="InterPro" id="IPR025110">
    <property type="entry name" value="AMP-bd_C"/>
</dbReference>
<dbReference type="GO" id="GO:0016405">
    <property type="term" value="F:CoA-ligase activity"/>
    <property type="evidence" value="ECO:0007669"/>
    <property type="project" value="TreeGrafter"/>
</dbReference>
<evidence type="ECO:0000259" key="4">
    <source>
        <dbReference type="Pfam" id="PF13193"/>
    </source>
</evidence>
<feature type="compositionally biased region" description="Basic and acidic residues" evidence="1">
    <location>
        <begin position="207"/>
        <end position="223"/>
    </location>
</feature>
<evidence type="ECO:0000256" key="2">
    <source>
        <dbReference type="SAM" id="Phobius"/>
    </source>
</evidence>
<name>A0A9P0EKD8_9HYPO</name>
<dbReference type="InterPro" id="IPR045851">
    <property type="entry name" value="AMP-bd_C_sf"/>
</dbReference>
<keyword evidence="2" id="KW-1133">Transmembrane helix</keyword>
<gene>
    <name evidence="5" type="ORF">CSOL1703_00004401</name>
</gene>
<accession>A0A9P0EKD8</accession>
<feature type="domain" description="AMP-dependent synthetase/ligase" evidence="3">
    <location>
        <begin position="63"/>
        <end position="473"/>
    </location>
</feature>
<dbReference type="PROSITE" id="PS00455">
    <property type="entry name" value="AMP_BINDING"/>
    <property type="match status" value="1"/>
</dbReference>
<dbReference type="SUPFAM" id="SSF56801">
    <property type="entry name" value="Acetyl-CoA synthetase-like"/>
    <property type="match status" value="1"/>
</dbReference>
<dbReference type="EMBL" id="CABFOC020000045">
    <property type="protein sequence ID" value="CAH0052537.1"/>
    <property type="molecule type" value="Genomic_DNA"/>
</dbReference>
<evidence type="ECO:0000313" key="6">
    <source>
        <dbReference type="Proteomes" id="UP000775872"/>
    </source>
</evidence>
<dbReference type="InterPro" id="IPR042099">
    <property type="entry name" value="ANL_N_sf"/>
</dbReference>
<dbReference type="Pfam" id="PF00501">
    <property type="entry name" value="AMP-binding"/>
    <property type="match status" value="1"/>
</dbReference>
<evidence type="ECO:0000256" key="1">
    <source>
        <dbReference type="SAM" id="MobiDB-lite"/>
    </source>
</evidence>